<dbReference type="GO" id="GO:0046872">
    <property type="term" value="F:metal ion binding"/>
    <property type="evidence" value="ECO:0007669"/>
    <property type="project" value="UniProtKB-KW"/>
</dbReference>
<evidence type="ECO:0000259" key="7">
    <source>
        <dbReference type="Pfam" id="PF00884"/>
    </source>
</evidence>
<reference evidence="8 9" key="1">
    <citation type="journal article" date="2015" name="Int. J. Syst. Evol. Microbiol.">
        <title>Mariniphaga sediminis sp. nov., isolated from coastal sediment.</title>
        <authorList>
            <person name="Wang F.Q."/>
            <person name="Shen Q.Y."/>
            <person name="Chen G.J."/>
            <person name="Du Z.J."/>
        </authorList>
    </citation>
    <scope>NUCLEOTIDE SEQUENCE [LARGE SCALE GENOMIC DNA]</scope>
    <source>
        <strain evidence="8 9">SY21</strain>
    </source>
</reference>
<keyword evidence="4" id="KW-0732">Signal</keyword>
<dbReference type="AlphaFoldDB" id="A0A399D0B6"/>
<evidence type="ECO:0000256" key="6">
    <source>
        <dbReference type="ARBA" id="ARBA00022837"/>
    </source>
</evidence>
<proteinExistence type="inferred from homology"/>
<organism evidence="8 9">
    <name type="scientific">Mariniphaga sediminis</name>
    <dbReference type="NCBI Taxonomy" id="1628158"/>
    <lineage>
        <taxon>Bacteria</taxon>
        <taxon>Pseudomonadati</taxon>
        <taxon>Bacteroidota</taxon>
        <taxon>Bacteroidia</taxon>
        <taxon>Marinilabiliales</taxon>
        <taxon>Prolixibacteraceae</taxon>
        <taxon>Mariniphaga</taxon>
    </lineage>
</organism>
<comment type="caution">
    <text evidence="8">The sequence shown here is derived from an EMBL/GenBank/DDBJ whole genome shotgun (WGS) entry which is preliminary data.</text>
</comment>
<dbReference type="Gene3D" id="3.30.1120.10">
    <property type="match status" value="1"/>
</dbReference>
<evidence type="ECO:0000256" key="4">
    <source>
        <dbReference type="ARBA" id="ARBA00022729"/>
    </source>
</evidence>
<dbReference type="InterPro" id="IPR000917">
    <property type="entry name" value="Sulfatase_N"/>
</dbReference>
<dbReference type="PANTHER" id="PTHR42693">
    <property type="entry name" value="ARYLSULFATASE FAMILY MEMBER"/>
    <property type="match status" value="1"/>
</dbReference>
<dbReference type="Proteomes" id="UP000266441">
    <property type="component" value="Unassembled WGS sequence"/>
</dbReference>
<gene>
    <name evidence="8" type="ORF">D1164_10055</name>
</gene>
<evidence type="ECO:0000256" key="3">
    <source>
        <dbReference type="ARBA" id="ARBA00022723"/>
    </source>
</evidence>
<dbReference type="CDD" id="cd16144">
    <property type="entry name" value="ARS_like"/>
    <property type="match status" value="1"/>
</dbReference>
<comment type="similarity">
    <text evidence="2">Belongs to the sulfatase family.</text>
</comment>
<keyword evidence="9" id="KW-1185">Reference proteome</keyword>
<dbReference type="GO" id="GO:0004065">
    <property type="term" value="F:arylsulfatase activity"/>
    <property type="evidence" value="ECO:0007669"/>
    <property type="project" value="TreeGrafter"/>
</dbReference>
<evidence type="ECO:0000256" key="5">
    <source>
        <dbReference type="ARBA" id="ARBA00022801"/>
    </source>
</evidence>
<dbReference type="PROSITE" id="PS00523">
    <property type="entry name" value="SULFATASE_1"/>
    <property type="match status" value="1"/>
</dbReference>
<name>A0A399D0B6_9BACT</name>
<keyword evidence="6" id="KW-0106">Calcium</keyword>
<keyword evidence="5" id="KW-0378">Hydrolase</keyword>
<evidence type="ECO:0000313" key="9">
    <source>
        <dbReference type="Proteomes" id="UP000266441"/>
    </source>
</evidence>
<accession>A0A399D0B6</accession>
<dbReference type="PANTHER" id="PTHR42693:SF42">
    <property type="entry name" value="ARYLSULFATASE G"/>
    <property type="match status" value="1"/>
</dbReference>
<dbReference type="InterPro" id="IPR050738">
    <property type="entry name" value="Sulfatase"/>
</dbReference>
<feature type="domain" description="Sulfatase N-terminal" evidence="7">
    <location>
        <begin position="43"/>
        <end position="370"/>
    </location>
</feature>
<evidence type="ECO:0000256" key="1">
    <source>
        <dbReference type="ARBA" id="ARBA00001913"/>
    </source>
</evidence>
<dbReference type="InterPro" id="IPR017850">
    <property type="entry name" value="Alkaline_phosphatase_core_sf"/>
</dbReference>
<dbReference type="Gene3D" id="3.40.720.10">
    <property type="entry name" value="Alkaline Phosphatase, subunit A"/>
    <property type="match status" value="1"/>
</dbReference>
<evidence type="ECO:0000313" key="8">
    <source>
        <dbReference type="EMBL" id="RIH65455.1"/>
    </source>
</evidence>
<dbReference type="Pfam" id="PF00884">
    <property type="entry name" value="Sulfatase"/>
    <property type="match status" value="1"/>
</dbReference>
<dbReference type="EMBL" id="QWET01000006">
    <property type="protein sequence ID" value="RIH65455.1"/>
    <property type="molecule type" value="Genomic_DNA"/>
</dbReference>
<dbReference type="PROSITE" id="PS00149">
    <property type="entry name" value="SULFATASE_2"/>
    <property type="match status" value="1"/>
</dbReference>
<sequence length="488" mass="56092">MIYNTSSIKKVKMKMSKFSFFVFVISFVALFSPFQLMAKKQKPNILFILIDDLGWQDLQCYGSKFYETPNIDKLRSEGMMFTNAYSACAVCSPTRASILTGKNPAHLQFTGHITAIGRHRYPEHGRIIPPDDKMYVDLNEIMIPEALKSLGYKSISIGKWHVGKEEKYFPTLQGFDINIAGYEHGSPPTYWGPYKNPNSDWNPKIKNMMEGEPGEYLTDRLTDEAIHFIKNNKERPFFIYLSHYAVHTPLEAPDSLVRKYEKKLKKNKSQKSAVYAAMIENMDTNIGRLLFELQKMNLSDNTIIIFYSDNGGEQRATSNKPLREGKGFLYEGGIRVPLIIKWPGKVGANTTCDVPVISDDIYPTIMEIIGKGVKPAKDIDGLSLIPVLRHSKTLKREQLCWYYPHYSPQAKMPGYAIRKGDFKLIEHYDPEKIELFNIKYDINESQNLADSHPEKVNELKRAFDSWLKKMDPVMHSLNPNYTEGYRDE</sequence>
<dbReference type="OrthoDB" id="9765065at2"/>
<dbReference type="SUPFAM" id="SSF53649">
    <property type="entry name" value="Alkaline phosphatase-like"/>
    <property type="match status" value="1"/>
</dbReference>
<comment type="cofactor">
    <cofactor evidence="1">
        <name>Ca(2+)</name>
        <dbReference type="ChEBI" id="CHEBI:29108"/>
    </cofactor>
</comment>
<dbReference type="InterPro" id="IPR024607">
    <property type="entry name" value="Sulfatase_CS"/>
</dbReference>
<protein>
    <submittedName>
        <fullName evidence="8">DUF4976 domain-containing protein</fullName>
    </submittedName>
</protein>
<keyword evidence="3" id="KW-0479">Metal-binding</keyword>
<evidence type="ECO:0000256" key="2">
    <source>
        <dbReference type="ARBA" id="ARBA00008779"/>
    </source>
</evidence>